<dbReference type="GO" id="GO:0090563">
    <property type="term" value="F:protein-phosphocysteine-sugar phosphotransferase activity"/>
    <property type="evidence" value="ECO:0007669"/>
    <property type="project" value="TreeGrafter"/>
</dbReference>
<feature type="transmembrane region" description="Helical" evidence="12">
    <location>
        <begin position="20"/>
        <end position="40"/>
    </location>
</feature>
<feature type="active site" description="Phosphocysteine intermediate; for EIIB activity" evidence="11">
    <location>
        <position position="495"/>
    </location>
</feature>
<evidence type="ECO:0000256" key="9">
    <source>
        <dbReference type="ARBA" id="ARBA00022989"/>
    </source>
</evidence>
<dbReference type="PROSITE" id="PS51103">
    <property type="entry name" value="PTS_EIIC_TYPE_1"/>
    <property type="match status" value="1"/>
</dbReference>
<keyword evidence="9 12" id="KW-1133">Transmembrane helix</keyword>
<evidence type="ECO:0000256" key="10">
    <source>
        <dbReference type="ARBA" id="ARBA00023136"/>
    </source>
</evidence>
<dbReference type="PANTHER" id="PTHR30009:SF8">
    <property type="entry name" value="PTS SYSTEM, IIBC COMPONENT"/>
    <property type="match status" value="1"/>
</dbReference>
<name>A0A0M3DG48_9FIRM</name>
<dbReference type="GO" id="GO:0008982">
    <property type="term" value="F:protein-N(PI)-phosphohistidine-sugar phosphotransferase activity"/>
    <property type="evidence" value="ECO:0007669"/>
    <property type="project" value="InterPro"/>
</dbReference>
<dbReference type="Pfam" id="PF00367">
    <property type="entry name" value="PTS_EIIB"/>
    <property type="match status" value="1"/>
</dbReference>
<organism evidence="15 16">
    <name type="scientific">Paraclostridium benzoelyticum</name>
    <dbReference type="NCBI Taxonomy" id="1629550"/>
    <lineage>
        <taxon>Bacteria</taxon>
        <taxon>Bacillati</taxon>
        <taxon>Bacillota</taxon>
        <taxon>Clostridia</taxon>
        <taxon>Peptostreptococcales</taxon>
        <taxon>Peptostreptococcaceae</taxon>
        <taxon>Paraclostridium</taxon>
    </lineage>
</organism>
<evidence type="ECO:0000259" key="14">
    <source>
        <dbReference type="PROSITE" id="PS51103"/>
    </source>
</evidence>
<dbReference type="RefSeq" id="WP_046823069.1">
    <property type="nucleotide sequence ID" value="NZ_LBBT01000203.1"/>
</dbReference>
<feature type="domain" description="PTS EIIC type-1" evidence="14">
    <location>
        <begin position="7"/>
        <end position="451"/>
    </location>
</feature>
<dbReference type="PANTHER" id="PTHR30009">
    <property type="entry name" value="CYTOCHROME C-TYPE SYNTHESIS PROTEIN AND PTS TRANSMEMBRANE COMPONENT"/>
    <property type="match status" value="1"/>
</dbReference>
<dbReference type="GO" id="GO:0009401">
    <property type="term" value="P:phosphoenolpyruvate-dependent sugar phosphotransferase system"/>
    <property type="evidence" value="ECO:0007669"/>
    <property type="project" value="UniProtKB-KW"/>
</dbReference>
<dbReference type="PATRIC" id="fig|1629550.3.peg.1376"/>
<evidence type="ECO:0000256" key="2">
    <source>
        <dbReference type="ARBA" id="ARBA00022448"/>
    </source>
</evidence>
<gene>
    <name evidence="15" type="ORF">VN21_09640</name>
</gene>
<feature type="transmembrane region" description="Helical" evidence="12">
    <location>
        <begin position="132"/>
        <end position="160"/>
    </location>
</feature>
<evidence type="ECO:0000256" key="7">
    <source>
        <dbReference type="ARBA" id="ARBA00022692"/>
    </source>
</evidence>
<feature type="transmembrane region" description="Helical" evidence="12">
    <location>
        <begin position="87"/>
        <end position="107"/>
    </location>
</feature>
<feature type="transmembrane region" description="Helical" evidence="12">
    <location>
        <begin position="60"/>
        <end position="80"/>
    </location>
</feature>
<evidence type="ECO:0000256" key="11">
    <source>
        <dbReference type="PROSITE-ProRule" id="PRU00421"/>
    </source>
</evidence>
<dbReference type="InterPro" id="IPR003352">
    <property type="entry name" value="PTS_EIIC"/>
</dbReference>
<feature type="transmembrane region" description="Helical" evidence="12">
    <location>
        <begin position="362"/>
        <end position="386"/>
    </location>
</feature>
<keyword evidence="3" id="KW-1003">Cell membrane</keyword>
<evidence type="ECO:0000256" key="1">
    <source>
        <dbReference type="ARBA" id="ARBA00004651"/>
    </source>
</evidence>
<evidence type="ECO:0000256" key="6">
    <source>
        <dbReference type="ARBA" id="ARBA00022683"/>
    </source>
</evidence>
<evidence type="ECO:0000313" key="15">
    <source>
        <dbReference type="EMBL" id="KKY01268.1"/>
    </source>
</evidence>
<reference evidence="15 16" key="1">
    <citation type="submission" date="2015-04" db="EMBL/GenBank/DDBJ databases">
        <title>Microcin producing Clostridium sp. JC272T.</title>
        <authorList>
            <person name="Jyothsna T."/>
            <person name="Sasikala C."/>
            <person name="Ramana C."/>
        </authorList>
    </citation>
    <scope>NUCLEOTIDE SEQUENCE [LARGE SCALE GENOMIC DNA]</scope>
    <source>
        <strain evidence="15 16">JC272</strain>
    </source>
</reference>
<protein>
    <submittedName>
        <fullName evidence="15">PTS system transporter subunit IICB</fullName>
    </submittedName>
</protein>
<dbReference type="InterPro" id="IPR018113">
    <property type="entry name" value="PTrfase_EIIB_Cys"/>
</dbReference>
<dbReference type="PROSITE" id="PS51098">
    <property type="entry name" value="PTS_EIIB_TYPE_1"/>
    <property type="match status" value="1"/>
</dbReference>
<feature type="transmembrane region" description="Helical" evidence="12">
    <location>
        <begin position="181"/>
        <end position="204"/>
    </location>
</feature>
<evidence type="ECO:0000256" key="4">
    <source>
        <dbReference type="ARBA" id="ARBA00022597"/>
    </source>
</evidence>
<dbReference type="PROSITE" id="PS01035">
    <property type="entry name" value="PTS_EIIB_TYPE_1_CYS"/>
    <property type="match status" value="1"/>
</dbReference>
<dbReference type="InterPro" id="IPR036878">
    <property type="entry name" value="Glu_permease_IIB"/>
</dbReference>
<feature type="transmembrane region" description="Helical" evidence="12">
    <location>
        <begin position="417"/>
        <end position="439"/>
    </location>
</feature>
<keyword evidence="6" id="KW-0598">Phosphotransferase system</keyword>
<dbReference type="InterPro" id="IPR050429">
    <property type="entry name" value="PTS_Glucose_EIICBA"/>
</dbReference>
<dbReference type="AlphaFoldDB" id="A0A0M3DG48"/>
<dbReference type="NCBIfam" id="TIGR00826">
    <property type="entry name" value="EIIB_glc"/>
    <property type="match status" value="1"/>
</dbReference>
<accession>A0A0M3DG48</accession>
<dbReference type="GO" id="GO:0005886">
    <property type="term" value="C:plasma membrane"/>
    <property type="evidence" value="ECO:0007669"/>
    <property type="project" value="UniProtKB-SubCell"/>
</dbReference>
<feature type="transmembrane region" description="Helical" evidence="12">
    <location>
        <begin position="340"/>
        <end position="356"/>
    </location>
</feature>
<evidence type="ECO:0000256" key="8">
    <source>
        <dbReference type="ARBA" id="ARBA00022777"/>
    </source>
</evidence>
<dbReference type="InterPro" id="IPR001996">
    <property type="entry name" value="PTS_IIB_1"/>
</dbReference>
<dbReference type="Proteomes" id="UP000034407">
    <property type="component" value="Unassembled WGS sequence"/>
</dbReference>
<comment type="caution">
    <text evidence="15">The sequence shown here is derived from an EMBL/GenBank/DDBJ whole genome shotgun (WGS) entry which is preliminary data.</text>
</comment>
<keyword evidence="7 12" id="KW-0812">Transmembrane</keyword>
<keyword evidence="2" id="KW-0813">Transport</keyword>
<dbReference type="Gene3D" id="3.30.1360.60">
    <property type="entry name" value="Glucose permease domain IIB"/>
    <property type="match status" value="1"/>
</dbReference>
<keyword evidence="8" id="KW-0418">Kinase</keyword>
<proteinExistence type="predicted"/>
<feature type="domain" description="PTS EIIB type-1" evidence="13">
    <location>
        <begin position="473"/>
        <end position="551"/>
    </location>
</feature>
<dbReference type="CDD" id="cd00212">
    <property type="entry name" value="PTS_IIB_glc"/>
    <property type="match status" value="1"/>
</dbReference>
<dbReference type="OrthoDB" id="9764327at2"/>
<dbReference type="NCBIfam" id="TIGR02003">
    <property type="entry name" value="PTS-II-BC-unk1"/>
    <property type="match status" value="1"/>
</dbReference>
<evidence type="ECO:0000256" key="3">
    <source>
        <dbReference type="ARBA" id="ARBA00022475"/>
    </source>
</evidence>
<dbReference type="InterPro" id="IPR011300">
    <property type="entry name" value="PTS_IIBC"/>
</dbReference>
<keyword evidence="16" id="KW-1185">Reference proteome</keyword>
<dbReference type="SUPFAM" id="SSF55604">
    <property type="entry name" value="Glucose permease domain IIB"/>
    <property type="match status" value="1"/>
</dbReference>
<keyword evidence="5" id="KW-0808">Transferase</keyword>
<dbReference type="InterPro" id="IPR013013">
    <property type="entry name" value="PTS_EIIC_1"/>
</dbReference>
<keyword evidence="10 12" id="KW-0472">Membrane</keyword>
<dbReference type="GO" id="GO:0016301">
    <property type="term" value="F:kinase activity"/>
    <property type="evidence" value="ECO:0007669"/>
    <property type="project" value="UniProtKB-KW"/>
</dbReference>
<feature type="transmembrane region" description="Helical" evidence="12">
    <location>
        <begin position="311"/>
        <end position="328"/>
    </location>
</feature>
<comment type="subcellular location">
    <subcellularLocation>
        <location evidence="1">Cell membrane</location>
        <topology evidence="1">Multi-pass membrane protein</topology>
    </subcellularLocation>
</comment>
<keyword evidence="4" id="KW-0762">Sugar transport</keyword>
<dbReference type="Pfam" id="PF02378">
    <property type="entry name" value="PTS_EIIC"/>
    <property type="match status" value="1"/>
</dbReference>
<dbReference type="EMBL" id="LBBT01000203">
    <property type="protein sequence ID" value="KKY01268.1"/>
    <property type="molecule type" value="Genomic_DNA"/>
</dbReference>
<sequence length="551" mass="59522">MSSKTKLISFDFWQKLGKALLVVIAVMPAAGLMVSIGKLIGMSSDAHLIMTTAKVVEDIGWGIIGNLHILFAVAIGGSWAKERAGGAFAAVIAFILINRITGVVLGVNADMLLDPQATVTSLTGSTLLVKDYFTSILGAPALNMGVFVGIISGFMGAVLYNKFYNFDKLPKALAFFNGKRFVPFVVILGSVITAIILSIIWPFAQGALNAFGMWIASSKDTAPVLAPFVYGTLERLLLPFGLHHMITVPMNYTELGGIYHIATGAAAGTTVAGQDPLWLAWITDLINFKSAGDMASYKELLTSITPARFKAGQVILSTASLAGISLAMYKNVDKDKAKNYKPIFISAMLACFLTGVTEPIEFMFMFISPVLYIVYAILTGLAFALADIIHLRVHAFGFIEFLTRTPMLVKAGLTMDLVNFFISCVVFFLLNFGIFNFLIKKFNIATPGRKGNYIEESNEEESKKVDTNNIAQDVLSSKIINLLGGADNIEDVDACMTRLRVTVKDVSLVGSEKDWKALGALGLIVKDRGVQAIYGPKADVLKSNILDMLGV</sequence>
<evidence type="ECO:0000256" key="12">
    <source>
        <dbReference type="SAM" id="Phobius"/>
    </source>
</evidence>
<evidence type="ECO:0000313" key="16">
    <source>
        <dbReference type="Proteomes" id="UP000034407"/>
    </source>
</evidence>
<evidence type="ECO:0000256" key="5">
    <source>
        <dbReference type="ARBA" id="ARBA00022679"/>
    </source>
</evidence>
<evidence type="ECO:0000259" key="13">
    <source>
        <dbReference type="PROSITE" id="PS51098"/>
    </source>
</evidence>